<keyword evidence="1" id="KW-1133">Transmembrane helix</keyword>
<gene>
    <name evidence="2" type="ORF">EFK50_06535</name>
</gene>
<evidence type="ECO:0000313" key="3">
    <source>
        <dbReference type="Proteomes" id="UP000267128"/>
    </source>
</evidence>
<organism evidence="2 3">
    <name type="scientific">Nocardioides marmoriginsengisoli</name>
    <dbReference type="NCBI Taxonomy" id="661483"/>
    <lineage>
        <taxon>Bacteria</taxon>
        <taxon>Bacillati</taxon>
        <taxon>Actinomycetota</taxon>
        <taxon>Actinomycetes</taxon>
        <taxon>Propionibacteriales</taxon>
        <taxon>Nocardioidaceae</taxon>
        <taxon>Nocardioides</taxon>
    </lineage>
</organism>
<keyword evidence="1" id="KW-0812">Transmembrane</keyword>
<name>A0A3N0CL51_9ACTN</name>
<proteinExistence type="predicted"/>
<protein>
    <submittedName>
        <fullName evidence="2">Uncharacterized protein</fullName>
    </submittedName>
</protein>
<feature type="transmembrane region" description="Helical" evidence="1">
    <location>
        <begin position="76"/>
        <end position="94"/>
    </location>
</feature>
<feature type="transmembrane region" description="Helical" evidence="1">
    <location>
        <begin position="148"/>
        <end position="166"/>
    </location>
</feature>
<feature type="transmembrane region" description="Helical" evidence="1">
    <location>
        <begin position="106"/>
        <end position="128"/>
    </location>
</feature>
<accession>A0A3N0CL51</accession>
<feature type="transmembrane region" description="Helical" evidence="1">
    <location>
        <begin position="42"/>
        <end position="64"/>
    </location>
</feature>
<evidence type="ECO:0000313" key="2">
    <source>
        <dbReference type="EMBL" id="RNL64185.1"/>
    </source>
</evidence>
<sequence>MSTWAHALEFDRRHAGAMTPPLVLPRATAGGSRHPGCSYLPVLGLNAILGIPAYLFSFLFAYAFVDVIGWTQHLTFLGLIAVYAFVVGSLATSVPAWRYPESSFRILNFGVVASLALNTAAVGIGSIASAANKDQQSVSAAFSTTTDVLVAMSLFGVAAICAFAASRIGSIA</sequence>
<dbReference type="EMBL" id="RJSE01000005">
    <property type="protein sequence ID" value="RNL64185.1"/>
    <property type="molecule type" value="Genomic_DNA"/>
</dbReference>
<dbReference type="Proteomes" id="UP000267128">
    <property type="component" value="Unassembled WGS sequence"/>
</dbReference>
<keyword evidence="1" id="KW-0472">Membrane</keyword>
<dbReference type="AlphaFoldDB" id="A0A3N0CL51"/>
<keyword evidence="3" id="KW-1185">Reference proteome</keyword>
<comment type="caution">
    <text evidence="2">The sequence shown here is derived from an EMBL/GenBank/DDBJ whole genome shotgun (WGS) entry which is preliminary data.</text>
</comment>
<reference evidence="2 3" key="1">
    <citation type="submission" date="2018-11" db="EMBL/GenBank/DDBJ databases">
        <authorList>
            <person name="Li F."/>
        </authorList>
    </citation>
    <scope>NUCLEOTIDE SEQUENCE [LARGE SCALE GENOMIC DNA]</scope>
    <source>
        <strain evidence="2 3">Gsoil 097</strain>
    </source>
</reference>
<evidence type="ECO:0000256" key="1">
    <source>
        <dbReference type="SAM" id="Phobius"/>
    </source>
</evidence>